<protein>
    <submittedName>
        <fullName evidence="6">ABC transporter ATP-binding protein</fullName>
    </submittedName>
</protein>
<sequence length="291" mass="32525">MNLIEAKKLTKSYNNQIVVNRINMRVNKGQLTALLGTNGAGKSTTIAMLIGLLKPTSGEVKYNSENNRPVKIGVVFQQSVLDEELTVKQNLKIRAKLYQNQSTDYFEKLVKVTGLTDFMDQKYGRLSGGQKRRADIARALLNQPDILFLDEPTTGLDIQTRQAIWSFIQSLQKNEQLTVFLTTHYLEEAQSAEQIYIMSKGELVGSGSAEEINQTYSMPTLKLVAKDVDALKQRLSLDIASESNHVLTVYPKSASQAIAILEQVKAFIVDFEFKPGDLNDAFVTLTGRKMK</sequence>
<evidence type="ECO:0000259" key="5">
    <source>
        <dbReference type="PROSITE" id="PS50893"/>
    </source>
</evidence>
<dbReference type="PROSITE" id="PS00211">
    <property type="entry name" value="ABC_TRANSPORTER_1"/>
    <property type="match status" value="1"/>
</dbReference>
<keyword evidence="3" id="KW-0547">Nucleotide-binding</keyword>
<reference evidence="6 7" key="1">
    <citation type="journal article" date="2015" name="Genome Announc.">
        <title>Expanding the biotechnology potential of lactobacilli through comparative genomics of 213 strains and associated genera.</title>
        <authorList>
            <person name="Sun Z."/>
            <person name="Harris H.M."/>
            <person name="McCann A."/>
            <person name="Guo C."/>
            <person name="Argimon S."/>
            <person name="Zhang W."/>
            <person name="Yang X."/>
            <person name="Jeffery I.B."/>
            <person name="Cooney J.C."/>
            <person name="Kagawa T.F."/>
            <person name="Liu W."/>
            <person name="Song Y."/>
            <person name="Salvetti E."/>
            <person name="Wrobel A."/>
            <person name="Rasinkangas P."/>
            <person name="Parkhill J."/>
            <person name="Rea M.C."/>
            <person name="O'Sullivan O."/>
            <person name="Ritari J."/>
            <person name="Douillard F.P."/>
            <person name="Paul Ross R."/>
            <person name="Yang R."/>
            <person name="Briner A.E."/>
            <person name="Felis G.E."/>
            <person name="de Vos W.M."/>
            <person name="Barrangou R."/>
            <person name="Klaenhammer T.R."/>
            <person name="Caufield P.W."/>
            <person name="Cui Y."/>
            <person name="Zhang H."/>
            <person name="O'Toole P.W."/>
        </authorList>
    </citation>
    <scope>NUCLEOTIDE SEQUENCE [LARGE SCALE GENOMIC DNA]</scope>
    <source>
        <strain evidence="6 7">DSM 23037</strain>
    </source>
</reference>
<dbReference type="Gene3D" id="3.40.50.300">
    <property type="entry name" value="P-loop containing nucleotide triphosphate hydrolases"/>
    <property type="match status" value="1"/>
</dbReference>
<dbReference type="GO" id="GO:0016887">
    <property type="term" value="F:ATP hydrolysis activity"/>
    <property type="evidence" value="ECO:0007669"/>
    <property type="project" value="InterPro"/>
</dbReference>
<keyword evidence="7" id="KW-1185">Reference proteome</keyword>
<proteinExistence type="inferred from homology"/>
<dbReference type="Pfam" id="PF00005">
    <property type="entry name" value="ABC_tran"/>
    <property type="match status" value="1"/>
</dbReference>
<feature type="domain" description="ABC transporter" evidence="5">
    <location>
        <begin position="4"/>
        <end position="225"/>
    </location>
</feature>
<name>A0A0R2DKT1_9LACO</name>
<dbReference type="PATRIC" id="fig|1423744.4.peg.1096"/>
<dbReference type="InterPro" id="IPR003593">
    <property type="entry name" value="AAA+_ATPase"/>
</dbReference>
<comment type="similarity">
    <text evidence="1">Belongs to the ABC transporter superfamily.</text>
</comment>
<dbReference type="InterPro" id="IPR017871">
    <property type="entry name" value="ABC_transporter-like_CS"/>
</dbReference>
<dbReference type="RefSeq" id="WP_056974041.1">
    <property type="nucleotide sequence ID" value="NZ_AYZL01000006.1"/>
</dbReference>
<dbReference type="PANTHER" id="PTHR42711">
    <property type="entry name" value="ABC TRANSPORTER ATP-BINDING PROTEIN"/>
    <property type="match status" value="1"/>
</dbReference>
<dbReference type="SMART" id="SM00382">
    <property type="entry name" value="AAA"/>
    <property type="match status" value="1"/>
</dbReference>
<dbReference type="PANTHER" id="PTHR42711:SF5">
    <property type="entry name" value="ABC TRANSPORTER ATP-BINDING PROTEIN NATA"/>
    <property type="match status" value="1"/>
</dbReference>
<dbReference type="InterPro" id="IPR027417">
    <property type="entry name" value="P-loop_NTPase"/>
</dbReference>
<keyword evidence="2" id="KW-0813">Transport</keyword>
<organism evidence="6 7">
    <name type="scientific">Holzapfeliella floricola DSM 23037 = JCM 16512</name>
    <dbReference type="NCBI Taxonomy" id="1423744"/>
    <lineage>
        <taxon>Bacteria</taxon>
        <taxon>Bacillati</taxon>
        <taxon>Bacillota</taxon>
        <taxon>Bacilli</taxon>
        <taxon>Lactobacillales</taxon>
        <taxon>Lactobacillaceae</taxon>
        <taxon>Holzapfeliella</taxon>
    </lineage>
</organism>
<dbReference type="Proteomes" id="UP000051378">
    <property type="component" value="Unassembled WGS sequence"/>
</dbReference>
<comment type="caution">
    <text evidence="6">The sequence shown here is derived from an EMBL/GenBank/DDBJ whole genome shotgun (WGS) entry which is preliminary data.</text>
</comment>
<dbReference type="EMBL" id="AYZL01000006">
    <property type="protein sequence ID" value="KRN04712.1"/>
    <property type="molecule type" value="Genomic_DNA"/>
</dbReference>
<dbReference type="STRING" id="1423744.FC86_GL001068"/>
<dbReference type="AlphaFoldDB" id="A0A0R2DKT1"/>
<dbReference type="GO" id="GO:0005524">
    <property type="term" value="F:ATP binding"/>
    <property type="evidence" value="ECO:0007669"/>
    <property type="project" value="UniProtKB-KW"/>
</dbReference>
<dbReference type="OrthoDB" id="9804819at2"/>
<evidence type="ECO:0000256" key="1">
    <source>
        <dbReference type="ARBA" id="ARBA00005417"/>
    </source>
</evidence>
<gene>
    <name evidence="6" type="ORF">FC86_GL001068</name>
</gene>
<evidence type="ECO:0000256" key="3">
    <source>
        <dbReference type="ARBA" id="ARBA00022741"/>
    </source>
</evidence>
<accession>A0A0R2DKT1</accession>
<dbReference type="SUPFAM" id="SSF52540">
    <property type="entry name" value="P-loop containing nucleoside triphosphate hydrolases"/>
    <property type="match status" value="1"/>
</dbReference>
<evidence type="ECO:0000313" key="6">
    <source>
        <dbReference type="EMBL" id="KRN04712.1"/>
    </source>
</evidence>
<evidence type="ECO:0000256" key="2">
    <source>
        <dbReference type="ARBA" id="ARBA00022448"/>
    </source>
</evidence>
<dbReference type="InterPro" id="IPR050763">
    <property type="entry name" value="ABC_transporter_ATP-binding"/>
</dbReference>
<evidence type="ECO:0000256" key="4">
    <source>
        <dbReference type="ARBA" id="ARBA00022840"/>
    </source>
</evidence>
<evidence type="ECO:0000313" key="7">
    <source>
        <dbReference type="Proteomes" id="UP000051378"/>
    </source>
</evidence>
<dbReference type="PROSITE" id="PS50893">
    <property type="entry name" value="ABC_TRANSPORTER_2"/>
    <property type="match status" value="1"/>
</dbReference>
<dbReference type="InterPro" id="IPR003439">
    <property type="entry name" value="ABC_transporter-like_ATP-bd"/>
</dbReference>
<keyword evidence="4 6" id="KW-0067">ATP-binding</keyword>